<protein>
    <recommendedName>
        <fullName evidence="5">Heat-inducible transcription repressor HrcA</fullName>
    </recommendedName>
</protein>
<keyword evidence="1 5" id="KW-0678">Repressor</keyword>
<dbReference type="PANTHER" id="PTHR34824">
    <property type="entry name" value="HEAT-INDUCIBLE TRANSCRIPTION REPRESSOR HRCA"/>
    <property type="match status" value="1"/>
</dbReference>
<proteinExistence type="inferred from homology"/>
<dbReference type="Proteomes" id="UP000322876">
    <property type="component" value="Unassembled WGS sequence"/>
</dbReference>
<sequence length="346" mass="39723">MVKLTEREETVLKIIVDEYINSSEPVGSRFVSKVGPLKLSPASIRNIMSDLEEKGYIYQPHTSAGRVPTDLGYRYYIDKFVTISPIYSEEIKKLSEKLNATNLRTLFKEATKQLSRLTHSVGFVVTPKSNMLYLKHIEFLKLNKFDVLAILVTKTGIVQNVILHLDIDIPDNVLTQISNYLNDHFSGYSLMEVRERLFKEIEKDKQLFDNFMDSFQDFLPRIFEMDEVEGELYYDGTSNILDMPEFNDVNKLKEFLRAFEEKTLIYKIIDKCAEADSVQIFIGSEIDENVDDFGLVIKPYSKGNKILGTLGIIGPKRMRYPHVVPIVDYTADLLSEVIERLGGSDE</sequence>
<accession>A0A5A8F6J0</accession>
<dbReference type="Gene3D" id="3.30.450.40">
    <property type="match status" value="1"/>
</dbReference>
<dbReference type="SUPFAM" id="SSF46785">
    <property type="entry name" value="Winged helix' DNA-binding domain"/>
    <property type="match status" value="1"/>
</dbReference>
<dbReference type="InterPro" id="IPR002571">
    <property type="entry name" value="HrcA"/>
</dbReference>
<dbReference type="GO" id="GO:0003677">
    <property type="term" value="F:DNA binding"/>
    <property type="evidence" value="ECO:0007669"/>
    <property type="project" value="InterPro"/>
</dbReference>
<dbReference type="Gene3D" id="3.30.390.60">
    <property type="entry name" value="Heat-inducible transcription repressor hrca homolog, domain 3"/>
    <property type="match status" value="1"/>
</dbReference>
<dbReference type="NCBIfam" id="TIGR00331">
    <property type="entry name" value="hrcA"/>
    <property type="match status" value="1"/>
</dbReference>
<evidence type="ECO:0000256" key="1">
    <source>
        <dbReference type="ARBA" id="ARBA00022491"/>
    </source>
</evidence>
<keyword evidence="4 5" id="KW-0804">Transcription</keyword>
<feature type="domain" description="Heat-inducible transcription repressor HrcA C-terminal" evidence="6">
    <location>
        <begin position="106"/>
        <end position="324"/>
    </location>
</feature>
<dbReference type="PIRSF" id="PIRSF005485">
    <property type="entry name" value="HrcA"/>
    <property type="match status" value="1"/>
</dbReference>
<dbReference type="PANTHER" id="PTHR34824:SF1">
    <property type="entry name" value="HEAT-INDUCIBLE TRANSCRIPTION REPRESSOR HRCA"/>
    <property type="match status" value="1"/>
</dbReference>
<evidence type="ECO:0000259" key="6">
    <source>
        <dbReference type="Pfam" id="PF01628"/>
    </source>
</evidence>
<evidence type="ECO:0000256" key="2">
    <source>
        <dbReference type="ARBA" id="ARBA00023015"/>
    </source>
</evidence>
<comment type="similarity">
    <text evidence="5">Belongs to the HrcA family.</text>
</comment>
<dbReference type="Pfam" id="PF01628">
    <property type="entry name" value="HrcA"/>
    <property type="match status" value="1"/>
</dbReference>
<name>A0A5A8F6J0_9BACT</name>
<evidence type="ECO:0000313" key="8">
    <source>
        <dbReference type="Proteomes" id="UP000322876"/>
    </source>
</evidence>
<keyword evidence="3 5" id="KW-0346">Stress response</keyword>
<comment type="caution">
    <text evidence="7">The sequence shown here is derived from an EMBL/GenBank/DDBJ whole genome shotgun (WGS) entry which is preliminary data.</text>
</comment>
<dbReference type="GO" id="GO:0045892">
    <property type="term" value="P:negative regulation of DNA-templated transcription"/>
    <property type="evidence" value="ECO:0007669"/>
    <property type="project" value="UniProtKB-UniRule"/>
</dbReference>
<dbReference type="InterPro" id="IPR023120">
    <property type="entry name" value="WHTH_transcript_rep_HrcA_IDD"/>
</dbReference>
<dbReference type="EMBL" id="VFJB01000003">
    <property type="protein sequence ID" value="KAA0259053.1"/>
    <property type="molecule type" value="Genomic_DNA"/>
</dbReference>
<dbReference type="InterPro" id="IPR036388">
    <property type="entry name" value="WH-like_DNA-bd_sf"/>
</dbReference>
<dbReference type="InterPro" id="IPR021153">
    <property type="entry name" value="HrcA_C"/>
</dbReference>
<evidence type="ECO:0000313" key="7">
    <source>
        <dbReference type="EMBL" id="KAA0259053.1"/>
    </source>
</evidence>
<keyword evidence="2 5" id="KW-0805">Transcription regulation</keyword>
<dbReference type="InterPro" id="IPR036390">
    <property type="entry name" value="WH_DNA-bd_sf"/>
</dbReference>
<keyword evidence="8" id="KW-1185">Reference proteome</keyword>
<dbReference type="AlphaFoldDB" id="A0A5A8F6J0"/>
<gene>
    <name evidence="5 7" type="primary">hrcA</name>
    <name evidence="7" type="ORF">FHQ18_03630</name>
</gene>
<evidence type="ECO:0000256" key="3">
    <source>
        <dbReference type="ARBA" id="ARBA00023016"/>
    </source>
</evidence>
<organism evidence="7 8">
    <name type="scientific">Deferribacter autotrophicus</name>
    <dbReference type="NCBI Taxonomy" id="500465"/>
    <lineage>
        <taxon>Bacteria</taxon>
        <taxon>Pseudomonadati</taxon>
        <taxon>Deferribacterota</taxon>
        <taxon>Deferribacteres</taxon>
        <taxon>Deferribacterales</taxon>
        <taxon>Deferribacteraceae</taxon>
        <taxon>Deferribacter</taxon>
    </lineage>
</organism>
<evidence type="ECO:0000256" key="5">
    <source>
        <dbReference type="HAMAP-Rule" id="MF_00081"/>
    </source>
</evidence>
<dbReference type="OrthoDB" id="9783139at2"/>
<reference evidence="7 8" key="1">
    <citation type="submission" date="2019-06" db="EMBL/GenBank/DDBJ databases">
        <title>Genomic insights into carbon and energy metabolism of Deferribacter autotrophicus revealed new metabolic traits in the phylum Deferribacteres.</title>
        <authorList>
            <person name="Slobodkin A.I."/>
            <person name="Slobodkina G.B."/>
            <person name="Allioux M."/>
            <person name="Alain K."/>
            <person name="Jebbar M."/>
            <person name="Shadrin V."/>
            <person name="Kublanov I.V."/>
            <person name="Toshchakov S.V."/>
            <person name="Bonch-Osmolovskaya E.A."/>
        </authorList>
    </citation>
    <scope>NUCLEOTIDE SEQUENCE [LARGE SCALE GENOMIC DNA]</scope>
    <source>
        <strain evidence="7 8">SL50</strain>
    </source>
</reference>
<dbReference type="SUPFAM" id="SSF55781">
    <property type="entry name" value="GAF domain-like"/>
    <property type="match status" value="1"/>
</dbReference>
<evidence type="ECO:0000256" key="4">
    <source>
        <dbReference type="ARBA" id="ARBA00023163"/>
    </source>
</evidence>
<dbReference type="InterPro" id="IPR029016">
    <property type="entry name" value="GAF-like_dom_sf"/>
</dbReference>
<dbReference type="Gene3D" id="1.10.10.10">
    <property type="entry name" value="Winged helix-like DNA-binding domain superfamily/Winged helix DNA-binding domain"/>
    <property type="match status" value="1"/>
</dbReference>
<dbReference type="HAMAP" id="MF_00081">
    <property type="entry name" value="HrcA"/>
    <property type="match status" value="1"/>
</dbReference>
<comment type="function">
    <text evidence="5">Negative regulator of class I heat shock genes (grpE-dnaK-dnaJ and groELS operons). Prevents heat-shock induction of these operons.</text>
</comment>
<dbReference type="RefSeq" id="WP_149265810.1">
    <property type="nucleotide sequence ID" value="NZ_VFJB01000003.1"/>
</dbReference>